<evidence type="ECO:0008006" key="3">
    <source>
        <dbReference type="Google" id="ProtNLM"/>
    </source>
</evidence>
<name>A0A5C6A2W0_9BACT</name>
<organism evidence="1 2">
    <name type="scientific">Neorhodopirellula pilleata</name>
    <dbReference type="NCBI Taxonomy" id="2714738"/>
    <lineage>
        <taxon>Bacteria</taxon>
        <taxon>Pseudomonadati</taxon>
        <taxon>Planctomycetota</taxon>
        <taxon>Planctomycetia</taxon>
        <taxon>Pirellulales</taxon>
        <taxon>Pirellulaceae</taxon>
        <taxon>Neorhodopirellula</taxon>
    </lineage>
</organism>
<dbReference type="OrthoDB" id="282689at2"/>
<dbReference type="InterPro" id="IPR011463">
    <property type="entry name" value="DUF1569"/>
</dbReference>
<sequence>MSKITGNRSLRFDTLAEGVSEAERLANLPTTTAGQFSHAQNVDHLAKTLRIVVGDESIPKFPRWLKWLVRLRLNAILTQPAKPGIRLPASVQPRFWTEDDISMNEAMDSLREAYQRFEETKSSGFPTHPLFGKLTNLQHEQLQCRHFELHLGMIIPHPNRP</sequence>
<comment type="caution">
    <text evidence="1">The sequence shown here is derived from an EMBL/GenBank/DDBJ whole genome shotgun (WGS) entry which is preliminary data.</text>
</comment>
<evidence type="ECO:0000313" key="1">
    <source>
        <dbReference type="EMBL" id="TWT94242.1"/>
    </source>
</evidence>
<proteinExistence type="predicted"/>
<dbReference type="AlphaFoldDB" id="A0A5C6A2W0"/>
<dbReference type="Pfam" id="PF07606">
    <property type="entry name" value="DUF1569"/>
    <property type="match status" value="1"/>
</dbReference>
<dbReference type="Proteomes" id="UP000316213">
    <property type="component" value="Unassembled WGS sequence"/>
</dbReference>
<evidence type="ECO:0000313" key="2">
    <source>
        <dbReference type="Proteomes" id="UP000316213"/>
    </source>
</evidence>
<accession>A0A5C6A2W0</accession>
<dbReference type="RefSeq" id="WP_146579184.1">
    <property type="nucleotide sequence ID" value="NZ_SJPM01000008.1"/>
</dbReference>
<reference evidence="1 2" key="1">
    <citation type="submission" date="2019-02" db="EMBL/GenBank/DDBJ databases">
        <title>Deep-cultivation of Planctomycetes and their phenomic and genomic characterization uncovers novel biology.</title>
        <authorList>
            <person name="Wiegand S."/>
            <person name="Jogler M."/>
            <person name="Boedeker C."/>
            <person name="Pinto D."/>
            <person name="Vollmers J."/>
            <person name="Rivas-Marin E."/>
            <person name="Kohn T."/>
            <person name="Peeters S.H."/>
            <person name="Heuer A."/>
            <person name="Rast P."/>
            <person name="Oberbeckmann S."/>
            <person name="Bunk B."/>
            <person name="Jeske O."/>
            <person name="Meyerdierks A."/>
            <person name="Storesund J.E."/>
            <person name="Kallscheuer N."/>
            <person name="Luecker S."/>
            <person name="Lage O.M."/>
            <person name="Pohl T."/>
            <person name="Merkel B.J."/>
            <person name="Hornburger P."/>
            <person name="Mueller R.-W."/>
            <person name="Bruemmer F."/>
            <person name="Labrenz M."/>
            <person name="Spormann A.M."/>
            <person name="Op Den Camp H."/>
            <person name="Overmann J."/>
            <person name="Amann R."/>
            <person name="Jetten M.S.M."/>
            <person name="Mascher T."/>
            <person name="Medema M.H."/>
            <person name="Devos D.P."/>
            <person name="Kaster A.-K."/>
            <person name="Ovreas L."/>
            <person name="Rohde M."/>
            <person name="Galperin M.Y."/>
            <person name="Jogler C."/>
        </authorList>
    </citation>
    <scope>NUCLEOTIDE SEQUENCE [LARGE SCALE GENOMIC DNA]</scope>
    <source>
        <strain evidence="1 2">Pla100</strain>
    </source>
</reference>
<gene>
    <name evidence="1" type="ORF">Pla100_38520</name>
</gene>
<protein>
    <recommendedName>
        <fullName evidence="3">DUF1569 domain-containing protein</fullName>
    </recommendedName>
</protein>
<keyword evidence="2" id="KW-1185">Reference proteome</keyword>
<dbReference type="EMBL" id="SJPM01000008">
    <property type="protein sequence ID" value="TWT94242.1"/>
    <property type="molecule type" value="Genomic_DNA"/>
</dbReference>